<evidence type="ECO:0000256" key="3">
    <source>
        <dbReference type="ARBA" id="ARBA00023163"/>
    </source>
</evidence>
<dbReference type="PROSITE" id="PS50987">
    <property type="entry name" value="HTH_ARSR_2"/>
    <property type="match status" value="1"/>
</dbReference>
<comment type="caution">
    <text evidence="5">The sequence shown here is derived from an EMBL/GenBank/DDBJ whole genome shotgun (WGS) entry which is preliminary data.</text>
</comment>
<dbReference type="SUPFAM" id="SSF46785">
    <property type="entry name" value="Winged helix' DNA-binding domain"/>
    <property type="match status" value="1"/>
</dbReference>
<dbReference type="PANTHER" id="PTHR33154:SF33">
    <property type="entry name" value="TRANSCRIPTIONAL REPRESSOR SDPR"/>
    <property type="match status" value="1"/>
</dbReference>
<protein>
    <submittedName>
        <fullName evidence="5">ArsR/SmtB family transcription factor</fullName>
    </submittedName>
</protein>
<evidence type="ECO:0000256" key="1">
    <source>
        <dbReference type="ARBA" id="ARBA00023015"/>
    </source>
</evidence>
<keyword evidence="2" id="KW-0238">DNA-binding</keyword>
<dbReference type="NCBIfam" id="NF033788">
    <property type="entry name" value="HTH_metalloreg"/>
    <property type="match status" value="1"/>
</dbReference>
<dbReference type="CDD" id="cd00090">
    <property type="entry name" value="HTH_ARSR"/>
    <property type="match status" value="1"/>
</dbReference>
<dbReference type="InterPro" id="IPR036390">
    <property type="entry name" value="WH_DNA-bd_sf"/>
</dbReference>
<evidence type="ECO:0000313" key="5">
    <source>
        <dbReference type="EMBL" id="MFD0750729.1"/>
    </source>
</evidence>
<accession>A0ABW2YYS2</accession>
<dbReference type="InterPro" id="IPR001845">
    <property type="entry name" value="HTH_ArsR_DNA-bd_dom"/>
</dbReference>
<feature type="domain" description="HTH arsR-type" evidence="4">
    <location>
        <begin position="1"/>
        <end position="95"/>
    </location>
</feature>
<dbReference type="RefSeq" id="WP_377100246.1">
    <property type="nucleotide sequence ID" value="NZ_JBHTHU010000006.1"/>
</dbReference>
<dbReference type="Gene3D" id="1.10.10.10">
    <property type="entry name" value="Winged helix-like DNA-binding domain superfamily/Winged helix DNA-binding domain"/>
    <property type="match status" value="1"/>
</dbReference>
<proteinExistence type="predicted"/>
<keyword evidence="6" id="KW-1185">Reference proteome</keyword>
<gene>
    <name evidence="5" type="ORF">ACFQZS_11280</name>
</gene>
<dbReference type="PANTHER" id="PTHR33154">
    <property type="entry name" value="TRANSCRIPTIONAL REGULATOR, ARSR FAMILY"/>
    <property type="match status" value="1"/>
</dbReference>
<keyword evidence="3" id="KW-0804">Transcription</keyword>
<dbReference type="Pfam" id="PF01022">
    <property type="entry name" value="HTH_5"/>
    <property type="match status" value="1"/>
</dbReference>
<evidence type="ECO:0000259" key="4">
    <source>
        <dbReference type="PROSITE" id="PS50987"/>
    </source>
</evidence>
<evidence type="ECO:0000256" key="2">
    <source>
        <dbReference type="ARBA" id="ARBA00023125"/>
    </source>
</evidence>
<dbReference type="InterPro" id="IPR036388">
    <property type="entry name" value="WH-like_DNA-bd_sf"/>
</dbReference>
<sequence length="95" mass="10870">MELDAKKVERISKALGDPYRLKIMEMAKCQAENNWLKCSCVMDNIELAQSTISHHINQLVDADLLLTEKDGRNVRYRVNKDVLDAYIKFLGVLSS</sequence>
<reference evidence="6" key="1">
    <citation type="journal article" date="2019" name="Int. J. Syst. Evol. Microbiol.">
        <title>The Global Catalogue of Microorganisms (GCM) 10K type strain sequencing project: providing services to taxonomists for standard genome sequencing and annotation.</title>
        <authorList>
            <consortium name="The Broad Institute Genomics Platform"/>
            <consortium name="The Broad Institute Genome Sequencing Center for Infectious Disease"/>
            <person name="Wu L."/>
            <person name="Ma J."/>
        </authorList>
    </citation>
    <scope>NUCLEOTIDE SEQUENCE [LARGE SCALE GENOMIC DNA]</scope>
    <source>
        <strain evidence="6">CCUG 63418</strain>
    </source>
</reference>
<keyword evidence="1" id="KW-0805">Transcription regulation</keyword>
<evidence type="ECO:0000313" key="6">
    <source>
        <dbReference type="Proteomes" id="UP001596958"/>
    </source>
</evidence>
<dbReference type="Proteomes" id="UP001596958">
    <property type="component" value="Unassembled WGS sequence"/>
</dbReference>
<dbReference type="PRINTS" id="PR00778">
    <property type="entry name" value="HTHARSR"/>
</dbReference>
<dbReference type="SMART" id="SM00418">
    <property type="entry name" value="HTH_ARSR"/>
    <property type="match status" value="1"/>
</dbReference>
<organism evidence="5 6">
    <name type="scientific">Mucilaginibacter calamicampi</name>
    <dbReference type="NCBI Taxonomy" id="1302352"/>
    <lineage>
        <taxon>Bacteria</taxon>
        <taxon>Pseudomonadati</taxon>
        <taxon>Bacteroidota</taxon>
        <taxon>Sphingobacteriia</taxon>
        <taxon>Sphingobacteriales</taxon>
        <taxon>Sphingobacteriaceae</taxon>
        <taxon>Mucilaginibacter</taxon>
    </lineage>
</organism>
<dbReference type="EMBL" id="JBHTHU010000006">
    <property type="protein sequence ID" value="MFD0750729.1"/>
    <property type="molecule type" value="Genomic_DNA"/>
</dbReference>
<dbReference type="InterPro" id="IPR011991">
    <property type="entry name" value="ArsR-like_HTH"/>
</dbReference>
<dbReference type="InterPro" id="IPR051081">
    <property type="entry name" value="HTH_MetalResp_TranReg"/>
</dbReference>
<name>A0ABW2YYS2_9SPHI</name>